<organism evidence="2 3">
    <name type="scientific">Shewanella sairae</name>
    <dbReference type="NCBI Taxonomy" id="190310"/>
    <lineage>
        <taxon>Bacteria</taxon>
        <taxon>Pseudomonadati</taxon>
        <taxon>Pseudomonadota</taxon>
        <taxon>Gammaproteobacteria</taxon>
        <taxon>Alteromonadales</taxon>
        <taxon>Shewanellaceae</taxon>
        <taxon>Shewanella</taxon>
    </lineage>
</organism>
<name>A0ABQ4PNJ3_9GAMM</name>
<gene>
    <name evidence="2" type="primary">tuaG</name>
    <name evidence="2" type="ORF">TUM4438_34490</name>
</gene>
<dbReference type="Gene3D" id="3.90.550.10">
    <property type="entry name" value="Spore Coat Polysaccharide Biosynthesis Protein SpsA, Chain A"/>
    <property type="match status" value="1"/>
</dbReference>
<feature type="domain" description="Glycosyltransferase 2-like" evidence="1">
    <location>
        <begin position="7"/>
        <end position="123"/>
    </location>
</feature>
<evidence type="ECO:0000313" key="2">
    <source>
        <dbReference type="EMBL" id="GIU49895.1"/>
    </source>
</evidence>
<dbReference type="CDD" id="cd00761">
    <property type="entry name" value="Glyco_tranf_GTA_type"/>
    <property type="match status" value="1"/>
</dbReference>
<protein>
    <submittedName>
        <fullName evidence="2">Teichuronic acid biosynthesis glycosyltransferase TuaG</fullName>
    </submittedName>
</protein>
<evidence type="ECO:0000313" key="3">
    <source>
        <dbReference type="Proteomes" id="UP000887104"/>
    </source>
</evidence>
<dbReference type="PANTHER" id="PTHR22916:SF3">
    <property type="entry name" value="UDP-GLCNAC:BETAGAL BETA-1,3-N-ACETYLGLUCOSAMINYLTRANSFERASE-LIKE PROTEIN 1"/>
    <property type="match status" value="1"/>
</dbReference>
<sequence length="249" mass="28349">MNSPLVSIITPAYNCSNSIAKTIDSVLNQTYQNWEMLISDDCSSDDSSNKIQQFAELDSRIKLIRRSWNAGPAVTRNRAISEAKGRYIAFLDADDTWYPSKLEKQIAFMQSKKIALSYTGYRRVHEDGRELGFVNVPSSVNYTDILKTNSIGCLTACYDSDMLGKVYMPNIAKRQDLGLWLRILKKVEAAYALEECLADYYVGVSSVSANKVVAAKYQWRIYRDIERLSVDKSLFYFIAYATNAIRNRM</sequence>
<dbReference type="PANTHER" id="PTHR22916">
    <property type="entry name" value="GLYCOSYLTRANSFERASE"/>
    <property type="match status" value="1"/>
</dbReference>
<comment type="caution">
    <text evidence="2">The sequence shown here is derived from an EMBL/GenBank/DDBJ whole genome shotgun (WGS) entry which is preliminary data.</text>
</comment>
<dbReference type="Proteomes" id="UP000887104">
    <property type="component" value="Unassembled WGS sequence"/>
</dbReference>
<evidence type="ECO:0000259" key="1">
    <source>
        <dbReference type="Pfam" id="PF00535"/>
    </source>
</evidence>
<accession>A0ABQ4PNJ3</accession>
<dbReference type="EMBL" id="BPEY01000076">
    <property type="protein sequence ID" value="GIU49895.1"/>
    <property type="molecule type" value="Genomic_DNA"/>
</dbReference>
<dbReference type="SUPFAM" id="SSF53448">
    <property type="entry name" value="Nucleotide-diphospho-sugar transferases"/>
    <property type="match status" value="1"/>
</dbReference>
<dbReference type="Pfam" id="PF00535">
    <property type="entry name" value="Glycos_transf_2"/>
    <property type="match status" value="1"/>
</dbReference>
<dbReference type="RefSeq" id="WP_220782416.1">
    <property type="nucleotide sequence ID" value="NZ_BPEY01000076.1"/>
</dbReference>
<reference evidence="2" key="1">
    <citation type="submission" date="2021-05" db="EMBL/GenBank/DDBJ databases">
        <title>Molecular characterization for Shewanella algae harboring chromosomal blaOXA-55-like strains isolated from clinical and environment sample.</title>
        <authorList>
            <person name="Ohama Y."/>
            <person name="Aoki K."/>
            <person name="Harada S."/>
            <person name="Moriya K."/>
            <person name="Ishii Y."/>
            <person name="Tateda K."/>
        </authorList>
    </citation>
    <scope>NUCLEOTIDE SEQUENCE</scope>
    <source>
        <strain evidence="2">JCM 11563</strain>
    </source>
</reference>
<dbReference type="InterPro" id="IPR001173">
    <property type="entry name" value="Glyco_trans_2-like"/>
</dbReference>
<proteinExistence type="predicted"/>
<dbReference type="InterPro" id="IPR029044">
    <property type="entry name" value="Nucleotide-diphossugar_trans"/>
</dbReference>
<keyword evidence="3" id="KW-1185">Reference proteome</keyword>